<dbReference type="EMBL" id="QWEA01000005">
    <property type="protein sequence ID" value="RIJ45017.1"/>
    <property type="molecule type" value="Genomic_DNA"/>
</dbReference>
<feature type="transmembrane region" description="Helical" evidence="7">
    <location>
        <begin position="357"/>
        <end position="379"/>
    </location>
</feature>
<reference evidence="9 11" key="2">
    <citation type="submission" date="2018-08" db="EMBL/GenBank/DDBJ databases">
        <title>Genome Sequence of Clavibacter michiganensis Subspecies type strains, and the Atypical Peach-Colored Strains Isolated from Tomato.</title>
        <authorList>
            <person name="Osdaghi E."/>
            <person name="Portier P."/>
            <person name="Briand M."/>
            <person name="Jacques M.-A."/>
        </authorList>
    </citation>
    <scope>NUCLEOTIDE SEQUENCE [LARGE SCALE GENOMIC DNA]</scope>
    <source>
        <strain evidence="9 11">CFBP 6488</strain>
    </source>
</reference>
<evidence type="ECO:0000313" key="9">
    <source>
        <dbReference type="EMBL" id="RIJ45017.1"/>
    </source>
</evidence>
<evidence type="ECO:0000256" key="5">
    <source>
        <dbReference type="ARBA" id="ARBA00022989"/>
    </source>
</evidence>
<dbReference type="OrthoDB" id="9815525at2"/>
<dbReference type="GO" id="GO:0022857">
    <property type="term" value="F:transmembrane transporter activity"/>
    <property type="evidence" value="ECO:0007669"/>
    <property type="project" value="InterPro"/>
</dbReference>
<evidence type="ECO:0000256" key="6">
    <source>
        <dbReference type="ARBA" id="ARBA00023136"/>
    </source>
</evidence>
<name>A0A0D5CGC8_9MICO</name>
<dbReference type="EMBL" id="CP011043">
    <property type="protein sequence ID" value="AJW78708.1"/>
    <property type="molecule type" value="Genomic_DNA"/>
</dbReference>
<dbReference type="KEGG" id="cmh:VO01_05805"/>
<sequence length="419" mass="43717">MPVVGRDPEVPLHRNAAFNLYWAGQGLSAFGNAFGSLALPLLVLELTGSLFQMGAVSAVYGAVRLVAGVLVGPLIDRVDRRRLMIGCDLGRLVVFGAVPVVWWIEPQLWLVYVCAAIGSGLGLTFQVAHVSMVQALVPQNQIVDANGRLETSNSVAYLVGPAAAGALAALTGPANAIGVDALTFAVSALSVWLLRPPPSEASDAEHDPYAVRPGGWFAGFREGVVFLWENPTLRWLMVLLTLFTLVTVSADDLLVFWLKDSVRSPSWVVGIVFAVAAVGSLGAAVGAGPLHRRFGFARCWFGGFLLVALSVGLLPLAHHAVAVALVGLAFGLGSTLGGVCSMSLRQQVTPPRLIGRVTAAFWTVTTCLAPLGAVVLTAACEQWGFAAVLYPTGAALVVVLGLGLLTPLASSPVGREASV</sequence>
<evidence type="ECO:0000313" key="10">
    <source>
        <dbReference type="Proteomes" id="UP000032604"/>
    </source>
</evidence>
<dbReference type="GO" id="GO:0005886">
    <property type="term" value="C:plasma membrane"/>
    <property type="evidence" value="ECO:0007669"/>
    <property type="project" value="UniProtKB-SubCell"/>
</dbReference>
<keyword evidence="6 7" id="KW-0472">Membrane</keyword>
<dbReference type="HOGENOM" id="CLU_034180_13_4_11"/>
<dbReference type="InterPro" id="IPR011701">
    <property type="entry name" value="MFS"/>
</dbReference>
<dbReference type="Pfam" id="PF07690">
    <property type="entry name" value="MFS_1"/>
    <property type="match status" value="1"/>
</dbReference>
<feature type="transmembrane region" description="Helical" evidence="7">
    <location>
        <begin position="299"/>
        <end position="317"/>
    </location>
</feature>
<comment type="subcellular location">
    <subcellularLocation>
        <location evidence="1">Cell membrane</location>
        <topology evidence="1">Multi-pass membrane protein</topology>
    </subcellularLocation>
</comment>
<feature type="transmembrane region" description="Helical" evidence="7">
    <location>
        <begin position="110"/>
        <end position="133"/>
    </location>
</feature>
<feature type="transmembrane region" description="Helical" evidence="7">
    <location>
        <begin position="50"/>
        <end position="71"/>
    </location>
</feature>
<organism evidence="8 10">
    <name type="scientific">Clavibacter michiganensis subsp. insidiosus</name>
    <dbReference type="NCBI Taxonomy" id="33014"/>
    <lineage>
        <taxon>Bacteria</taxon>
        <taxon>Bacillati</taxon>
        <taxon>Actinomycetota</taxon>
        <taxon>Actinomycetes</taxon>
        <taxon>Micrococcales</taxon>
        <taxon>Microbacteriaceae</taxon>
        <taxon>Clavibacter</taxon>
    </lineage>
</organism>
<feature type="transmembrane region" description="Helical" evidence="7">
    <location>
        <begin position="20"/>
        <end position="44"/>
    </location>
</feature>
<evidence type="ECO:0000313" key="8">
    <source>
        <dbReference type="EMBL" id="AJW78708.1"/>
    </source>
</evidence>
<evidence type="ECO:0000313" key="11">
    <source>
        <dbReference type="Proteomes" id="UP000266634"/>
    </source>
</evidence>
<accession>A0A0D5CGC8</accession>
<dbReference type="SUPFAM" id="SSF103473">
    <property type="entry name" value="MFS general substrate transporter"/>
    <property type="match status" value="1"/>
</dbReference>
<keyword evidence="5 7" id="KW-1133">Transmembrane helix</keyword>
<dbReference type="RefSeq" id="WP_045527506.1">
    <property type="nucleotide sequence ID" value="NZ_CP011043.1"/>
</dbReference>
<keyword evidence="2" id="KW-0813">Transport</keyword>
<dbReference type="AlphaFoldDB" id="A0A0D5CGC8"/>
<dbReference type="InterPro" id="IPR036259">
    <property type="entry name" value="MFS_trans_sf"/>
</dbReference>
<protein>
    <submittedName>
        <fullName evidence="9">MFS transporter</fullName>
    </submittedName>
</protein>
<evidence type="ECO:0000256" key="1">
    <source>
        <dbReference type="ARBA" id="ARBA00004651"/>
    </source>
</evidence>
<evidence type="ECO:0000256" key="7">
    <source>
        <dbReference type="SAM" id="Phobius"/>
    </source>
</evidence>
<dbReference type="CDD" id="cd06173">
    <property type="entry name" value="MFS_MefA_like"/>
    <property type="match status" value="1"/>
</dbReference>
<feature type="transmembrane region" description="Helical" evidence="7">
    <location>
        <begin position="385"/>
        <end position="405"/>
    </location>
</feature>
<dbReference type="Proteomes" id="UP000032604">
    <property type="component" value="Chromosome"/>
</dbReference>
<feature type="transmembrane region" description="Helical" evidence="7">
    <location>
        <begin position="83"/>
        <end position="104"/>
    </location>
</feature>
<feature type="transmembrane region" description="Helical" evidence="7">
    <location>
        <begin position="264"/>
        <end position="287"/>
    </location>
</feature>
<keyword evidence="4 7" id="KW-0812">Transmembrane</keyword>
<keyword evidence="3" id="KW-1003">Cell membrane</keyword>
<feature type="transmembrane region" description="Helical" evidence="7">
    <location>
        <begin position="323"/>
        <end position="345"/>
    </location>
</feature>
<dbReference type="PANTHER" id="PTHR43266">
    <property type="entry name" value="MACROLIDE-EFFLUX PROTEIN"/>
    <property type="match status" value="1"/>
</dbReference>
<dbReference type="PANTHER" id="PTHR43266:SF2">
    <property type="entry name" value="MAJOR FACILITATOR SUPERFAMILY (MFS) PROFILE DOMAIN-CONTAINING PROTEIN"/>
    <property type="match status" value="1"/>
</dbReference>
<feature type="transmembrane region" description="Helical" evidence="7">
    <location>
        <begin position="235"/>
        <end position="258"/>
    </location>
</feature>
<reference evidence="8 10" key="1">
    <citation type="journal article" date="2015" name="Genome Announc.">
        <title>Complete Genome Sequence of Clavibacter michiganensis subsp. insidiosus R1-1 Using PacBio Single-Molecule Real-Time Technology.</title>
        <authorList>
            <person name="Lu Y."/>
            <person name="Samac D.A."/>
            <person name="Glazebrook J."/>
            <person name="Ishimaru C.A."/>
        </authorList>
    </citation>
    <scope>NUCLEOTIDE SEQUENCE [LARGE SCALE GENOMIC DNA]</scope>
    <source>
        <strain evidence="8 10">R1-1</strain>
    </source>
</reference>
<evidence type="ECO:0000256" key="2">
    <source>
        <dbReference type="ARBA" id="ARBA00022448"/>
    </source>
</evidence>
<dbReference type="Proteomes" id="UP000266634">
    <property type="component" value="Unassembled WGS sequence"/>
</dbReference>
<evidence type="ECO:0000256" key="3">
    <source>
        <dbReference type="ARBA" id="ARBA00022475"/>
    </source>
</evidence>
<gene>
    <name evidence="9" type="ORF">DZF93_00545</name>
    <name evidence="8" type="ORF">VO01_05805</name>
</gene>
<dbReference type="Gene3D" id="1.20.1250.20">
    <property type="entry name" value="MFS general substrate transporter like domains"/>
    <property type="match status" value="1"/>
</dbReference>
<evidence type="ECO:0000256" key="4">
    <source>
        <dbReference type="ARBA" id="ARBA00022692"/>
    </source>
</evidence>
<dbReference type="PATRIC" id="fig|33014.5.peg.1213"/>
<proteinExistence type="predicted"/>